<proteinExistence type="predicted"/>
<feature type="region of interest" description="Disordered" evidence="1">
    <location>
        <begin position="1"/>
        <end position="26"/>
    </location>
</feature>
<dbReference type="GO" id="GO:0007165">
    <property type="term" value="P:signal transduction"/>
    <property type="evidence" value="ECO:0007669"/>
    <property type="project" value="TreeGrafter"/>
</dbReference>
<dbReference type="Pfam" id="PF00069">
    <property type="entry name" value="Pkinase"/>
    <property type="match status" value="1"/>
</dbReference>
<accession>A0A8X7ZJS5</accession>
<dbReference type="PROSITE" id="PS50011">
    <property type="entry name" value="PROTEIN_KINASE_DOM"/>
    <property type="match status" value="1"/>
</dbReference>
<sequence length="342" mass="37666">MAAKKINKSSSSSCSTAPVKKPRRDAKWRAMMKRRNAIMKRGTGFEILKEAAAGCSLETSHGVTWARCCLLGKGGYGSVFLAKRKTTTTTTRSSDGDLPDKIAVKSATLENASTLKHEKRVLCDLKASPNVIKCYGDEITDTGCDGERIYNLLLEFCCGLSLHRQIKLSGSGLPESDVRKYTRDVVKGLKYVHCRGYIHCDVKPGNILLVPGTEERSGGFVAKIADFGLAMSIYENQNWGDDLIGTYPYMSPELVKEKRYDYGVDIWALGCAVVEMLSGKPVWPRMDVPGYLYTIGDSQDLPQIPSSISDDAKDFLGKCLVRNAAQRWSADELLEHPFLSVG</sequence>
<protein>
    <recommendedName>
        <fullName evidence="2">Protein kinase domain-containing protein</fullName>
    </recommendedName>
</protein>
<comment type="caution">
    <text evidence="3">The sequence shown here is derived from an EMBL/GenBank/DDBJ whole genome shotgun (WGS) entry which is preliminary data.</text>
</comment>
<dbReference type="InterPro" id="IPR000719">
    <property type="entry name" value="Prot_kinase_dom"/>
</dbReference>
<organism evidence="3 4">
    <name type="scientific">Populus tomentosa</name>
    <name type="common">Chinese white poplar</name>
    <dbReference type="NCBI Taxonomy" id="118781"/>
    <lineage>
        <taxon>Eukaryota</taxon>
        <taxon>Viridiplantae</taxon>
        <taxon>Streptophyta</taxon>
        <taxon>Embryophyta</taxon>
        <taxon>Tracheophyta</taxon>
        <taxon>Spermatophyta</taxon>
        <taxon>Magnoliopsida</taxon>
        <taxon>eudicotyledons</taxon>
        <taxon>Gunneridae</taxon>
        <taxon>Pentapetalae</taxon>
        <taxon>rosids</taxon>
        <taxon>fabids</taxon>
        <taxon>Malpighiales</taxon>
        <taxon>Salicaceae</taxon>
        <taxon>Saliceae</taxon>
        <taxon>Populus</taxon>
    </lineage>
</organism>
<dbReference type="OrthoDB" id="8693905at2759"/>
<dbReference type="SMART" id="SM00220">
    <property type="entry name" value="S_TKc"/>
    <property type="match status" value="1"/>
</dbReference>
<dbReference type="CDD" id="cd06606">
    <property type="entry name" value="STKc_MAPKKK"/>
    <property type="match status" value="1"/>
</dbReference>
<dbReference type="PANTHER" id="PTHR48011">
    <property type="entry name" value="CCR4-NOT TRANSCRIPTIONAL COMPLEX SUBUNIT CAF120-RELATED"/>
    <property type="match status" value="1"/>
</dbReference>
<keyword evidence="4" id="KW-1185">Reference proteome</keyword>
<evidence type="ECO:0000313" key="4">
    <source>
        <dbReference type="Proteomes" id="UP000886885"/>
    </source>
</evidence>
<name>A0A8X7ZJS5_POPTO</name>
<dbReference type="PROSITE" id="PS00108">
    <property type="entry name" value="PROTEIN_KINASE_ST"/>
    <property type="match status" value="1"/>
</dbReference>
<dbReference type="GO" id="GO:0005524">
    <property type="term" value="F:ATP binding"/>
    <property type="evidence" value="ECO:0007669"/>
    <property type="project" value="InterPro"/>
</dbReference>
<evidence type="ECO:0000256" key="1">
    <source>
        <dbReference type="SAM" id="MobiDB-lite"/>
    </source>
</evidence>
<dbReference type="InterPro" id="IPR052751">
    <property type="entry name" value="Plant_MAPKKK"/>
</dbReference>
<dbReference type="PANTHER" id="PTHR48011:SF55">
    <property type="entry name" value="PROTEIN KINASE DOMAIN-CONTAINING PROTEIN"/>
    <property type="match status" value="1"/>
</dbReference>
<dbReference type="InterPro" id="IPR008271">
    <property type="entry name" value="Ser/Thr_kinase_AS"/>
</dbReference>
<feature type="domain" description="Protein kinase" evidence="2">
    <location>
        <begin position="65"/>
        <end position="339"/>
    </location>
</feature>
<dbReference type="GO" id="GO:0004672">
    <property type="term" value="F:protein kinase activity"/>
    <property type="evidence" value="ECO:0007669"/>
    <property type="project" value="InterPro"/>
</dbReference>
<dbReference type="EMBL" id="JAAWWB010000012">
    <property type="protein sequence ID" value="KAG6770145.1"/>
    <property type="molecule type" value="Genomic_DNA"/>
</dbReference>
<dbReference type="Proteomes" id="UP000886885">
    <property type="component" value="Chromosome 6D"/>
</dbReference>
<dbReference type="AlphaFoldDB" id="A0A8X7ZJS5"/>
<evidence type="ECO:0000313" key="3">
    <source>
        <dbReference type="EMBL" id="KAG6770145.1"/>
    </source>
</evidence>
<reference evidence="3" key="1">
    <citation type="journal article" date="2020" name="bioRxiv">
        <title>Hybrid origin of Populus tomentosa Carr. identified through genome sequencing and phylogenomic analysis.</title>
        <authorList>
            <person name="An X."/>
            <person name="Gao K."/>
            <person name="Chen Z."/>
            <person name="Li J."/>
            <person name="Yang X."/>
            <person name="Yang X."/>
            <person name="Zhou J."/>
            <person name="Guo T."/>
            <person name="Zhao T."/>
            <person name="Huang S."/>
            <person name="Miao D."/>
            <person name="Khan W.U."/>
            <person name="Rao P."/>
            <person name="Ye M."/>
            <person name="Lei B."/>
            <person name="Liao W."/>
            <person name="Wang J."/>
            <person name="Ji L."/>
            <person name="Li Y."/>
            <person name="Guo B."/>
            <person name="Mustafa N.S."/>
            <person name="Li S."/>
            <person name="Yun Q."/>
            <person name="Keller S.R."/>
            <person name="Mao J."/>
            <person name="Zhang R."/>
            <person name="Strauss S.H."/>
        </authorList>
    </citation>
    <scope>NUCLEOTIDE SEQUENCE</scope>
    <source>
        <strain evidence="3">GM15</strain>
        <tissue evidence="3">Leaf</tissue>
    </source>
</reference>
<evidence type="ECO:0000259" key="2">
    <source>
        <dbReference type="PROSITE" id="PS50011"/>
    </source>
</evidence>
<gene>
    <name evidence="3" type="ORF">POTOM_025815</name>
</gene>